<organism evidence="2 3">
    <name type="scientific">Exophiala sideris</name>
    <dbReference type="NCBI Taxonomy" id="1016849"/>
    <lineage>
        <taxon>Eukaryota</taxon>
        <taxon>Fungi</taxon>
        <taxon>Dikarya</taxon>
        <taxon>Ascomycota</taxon>
        <taxon>Pezizomycotina</taxon>
        <taxon>Eurotiomycetes</taxon>
        <taxon>Chaetothyriomycetidae</taxon>
        <taxon>Chaetothyriales</taxon>
        <taxon>Herpotrichiellaceae</taxon>
        <taxon>Exophiala</taxon>
    </lineage>
</organism>
<evidence type="ECO:0000313" key="3">
    <source>
        <dbReference type="Proteomes" id="UP000053599"/>
    </source>
</evidence>
<accession>A0A0D1W4F0</accession>
<dbReference type="HOGENOM" id="CLU_813895_0_0_1"/>
<proteinExistence type="predicted"/>
<evidence type="ECO:0000313" key="2">
    <source>
        <dbReference type="EMBL" id="KIV83575.1"/>
    </source>
</evidence>
<evidence type="ECO:0000256" key="1">
    <source>
        <dbReference type="SAM" id="MobiDB-lite"/>
    </source>
</evidence>
<dbReference type="STRING" id="1016849.A0A0D1W4F0"/>
<name>A0A0D1W4F0_9EURO</name>
<dbReference type="EMBL" id="KN846952">
    <property type="protein sequence ID" value="KIV83575.1"/>
    <property type="molecule type" value="Genomic_DNA"/>
</dbReference>
<sequence>MTAQYYGTMLRYPASNFGDGLPYALNSNNTHEDSTSSTLSRRIRTGVLKTVGDPSLGNTSSPSEEHIKVEIPMVDFGTTITPTLTPGVRNRPATAGANDSCKGDKISPKPQSHSQDARTSYVNAQSGRPSSRAWQPVDTGRQSPVESLTAEQFVQQRAAAARIPQPYSSHRSVSYSRIERSPTKLEKKKALPGRPGSRNSLIADFSSAKLSAREQEHIARVTGGPFIQIVERTKTPDPFVGLVGAIEVRQQEKRMVRQELAGYMAEQAMWQRQVAERNYASQQYSGHGYAVAQSPISWTSSGFSSPLSGVQQPPMDWQVQRYQQPVQEQQIEQLQRGRSRINHDSQGAFCL</sequence>
<reference evidence="2 3" key="1">
    <citation type="submission" date="2015-01" db="EMBL/GenBank/DDBJ databases">
        <title>The Genome Sequence of Exophiala sideris CBS121828.</title>
        <authorList>
            <consortium name="The Broad Institute Genomics Platform"/>
            <person name="Cuomo C."/>
            <person name="de Hoog S."/>
            <person name="Gorbushina A."/>
            <person name="Stielow B."/>
            <person name="Teixiera M."/>
            <person name="Abouelleil A."/>
            <person name="Chapman S.B."/>
            <person name="Priest M."/>
            <person name="Young S.K."/>
            <person name="Wortman J."/>
            <person name="Nusbaum C."/>
            <person name="Birren B."/>
        </authorList>
    </citation>
    <scope>NUCLEOTIDE SEQUENCE [LARGE SCALE GENOMIC DNA]</scope>
    <source>
        <strain evidence="2 3">CBS 121828</strain>
    </source>
</reference>
<feature type="compositionally biased region" description="Polar residues" evidence="1">
    <location>
        <begin position="109"/>
        <end position="133"/>
    </location>
</feature>
<protein>
    <submittedName>
        <fullName evidence="2">Uncharacterized protein</fullName>
    </submittedName>
</protein>
<feature type="compositionally biased region" description="Basic and acidic residues" evidence="1">
    <location>
        <begin position="177"/>
        <end position="189"/>
    </location>
</feature>
<gene>
    <name evidence="2" type="ORF">PV11_05591</name>
</gene>
<feature type="region of interest" description="Disordered" evidence="1">
    <location>
        <begin position="157"/>
        <end position="200"/>
    </location>
</feature>
<dbReference type="Proteomes" id="UP000053599">
    <property type="component" value="Unassembled WGS sequence"/>
</dbReference>
<dbReference type="OrthoDB" id="5563754at2759"/>
<feature type="region of interest" description="Disordered" evidence="1">
    <location>
        <begin position="28"/>
        <end position="145"/>
    </location>
</feature>
<dbReference type="AlphaFoldDB" id="A0A0D1W4F0"/>
<feature type="compositionally biased region" description="Polar residues" evidence="1">
    <location>
        <begin position="166"/>
        <end position="175"/>
    </location>
</feature>